<evidence type="ECO:0000313" key="3">
    <source>
        <dbReference type="Proteomes" id="UP000002008"/>
    </source>
</evidence>
<dbReference type="PANTHER" id="PTHR46438:SF11">
    <property type="entry name" value="LIPASE-RELATED"/>
    <property type="match status" value="1"/>
</dbReference>
<dbReference type="Gene3D" id="3.40.50.1820">
    <property type="entry name" value="alpha/beta hydrolase"/>
    <property type="match status" value="1"/>
</dbReference>
<evidence type="ECO:0000259" key="1">
    <source>
        <dbReference type="Pfam" id="PF12697"/>
    </source>
</evidence>
<dbReference type="InterPro" id="IPR000073">
    <property type="entry name" value="AB_hydrolase_1"/>
</dbReference>
<dbReference type="PANTHER" id="PTHR46438">
    <property type="entry name" value="ALPHA/BETA-HYDROLASES SUPERFAMILY PROTEIN"/>
    <property type="match status" value="1"/>
</dbReference>
<accession>A9WI68</accession>
<sequence>MPLVTTTAGDLFVMRRGTNGVPLIFVHGAGGSGRHWGRLFALLPPTVQFIAVDLPGHGRSPLAGPITIERYAAQIAALHQALALPPALIIGHSMGGAIALQLAITTPQIVAGLGLFGSAARLRVAPALLDGLAGDEATRQATITTLVTWLFSPAADPTLFAEARAEYAALDPAILLADFQACDGFDVRNRLGDIHCPALVITGSDDRLTPPKLGAELASGLGVPHHLLANVGHMPMLEAPDQLSELLREWLTTLA</sequence>
<dbReference type="eggNOG" id="COG2267">
    <property type="taxonomic scope" value="Bacteria"/>
</dbReference>
<gene>
    <name evidence="2" type="ordered locus">Caur_3164</name>
</gene>
<dbReference type="EMBL" id="CP000909">
    <property type="protein sequence ID" value="ABY36360.1"/>
    <property type="molecule type" value="Genomic_DNA"/>
</dbReference>
<dbReference type="ESTHER" id="chlau-q3dwj3">
    <property type="family name" value="AlphaBeta_hydrolase"/>
</dbReference>
<dbReference type="GO" id="GO:0016787">
    <property type="term" value="F:hydrolase activity"/>
    <property type="evidence" value="ECO:0000318"/>
    <property type="project" value="GO_Central"/>
</dbReference>
<dbReference type="KEGG" id="cau:Caur_3164"/>
<name>A9WI68_CHLAA</name>
<dbReference type="AlphaFoldDB" id="A9WI68"/>
<protein>
    <submittedName>
        <fullName evidence="2">Alpha/beta hydrolase fold-containing protein</fullName>
    </submittedName>
</protein>
<dbReference type="Proteomes" id="UP000002008">
    <property type="component" value="Chromosome"/>
</dbReference>
<dbReference type="Pfam" id="PF12697">
    <property type="entry name" value="Abhydrolase_6"/>
    <property type="match status" value="1"/>
</dbReference>
<dbReference type="EnsemblBacteria" id="ABY36360">
    <property type="protein sequence ID" value="ABY36360"/>
    <property type="gene ID" value="Caur_3164"/>
</dbReference>
<feature type="domain" description="AB hydrolase-1" evidence="1">
    <location>
        <begin position="23"/>
        <end position="245"/>
    </location>
</feature>
<evidence type="ECO:0000313" key="2">
    <source>
        <dbReference type="EMBL" id="ABY36360.1"/>
    </source>
</evidence>
<keyword evidence="2" id="KW-0378">Hydrolase</keyword>
<keyword evidence="3" id="KW-1185">Reference proteome</keyword>
<proteinExistence type="predicted"/>
<dbReference type="PRINTS" id="PR00111">
    <property type="entry name" value="ABHYDROLASE"/>
</dbReference>
<dbReference type="STRING" id="324602.Caur_3164"/>
<reference evidence="3" key="1">
    <citation type="journal article" date="2011" name="BMC Genomics">
        <title>Complete genome sequence of the filamentous anoxygenic phototrophic bacterium Chloroflexus aurantiacus.</title>
        <authorList>
            <person name="Tang K.H."/>
            <person name="Barry K."/>
            <person name="Chertkov O."/>
            <person name="Dalin E."/>
            <person name="Han C.S."/>
            <person name="Hauser L.J."/>
            <person name="Honchak B.M."/>
            <person name="Karbach L.E."/>
            <person name="Land M.L."/>
            <person name="Lapidus A."/>
            <person name="Larimer F.W."/>
            <person name="Mikhailova N."/>
            <person name="Pitluck S."/>
            <person name="Pierson B.K."/>
            <person name="Blankenship R.E."/>
        </authorList>
    </citation>
    <scope>NUCLEOTIDE SEQUENCE [LARGE SCALE GENOMIC DNA]</scope>
    <source>
        <strain evidence="3">ATCC 29366 / DSM 635 / J-10-fl</strain>
    </source>
</reference>
<dbReference type="HOGENOM" id="CLU_020336_50_4_0"/>
<dbReference type="InterPro" id="IPR029058">
    <property type="entry name" value="AB_hydrolase_fold"/>
</dbReference>
<dbReference type="InParanoid" id="A9WI68"/>
<dbReference type="RefSeq" id="WP_012259013.1">
    <property type="nucleotide sequence ID" value="NC_010175.1"/>
</dbReference>
<organism evidence="2 3">
    <name type="scientific">Chloroflexus aurantiacus (strain ATCC 29366 / DSM 635 / J-10-fl)</name>
    <dbReference type="NCBI Taxonomy" id="324602"/>
    <lineage>
        <taxon>Bacteria</taxon>
        <taxon>Bacillati</taxon>
        <taxon>Chloroflexota</taxon>
        <taxon>Chloroflexia</taxon>
        <taxon>Chloroflexales</taxon>
        <taxon>Chloroflexineae</taxon>
        <taxon>Chloroflexaceae</taxon>
        <taxon>Chloroflexus</taxon>
    </lineage>
</organism>
<dbReference type="SUPFAM" id="SSF53474">
    <property type="entry name" value="alpha/beta-Hydrolases"/>
    <property type="match status" value="1"/>
</dbReference>
<dbReference type="PATRIC" id="fig|324602.8.peg.3571"/>